<gene>
    <name evidence="1" type="ORF">JG687_00011870</name>
</gene>
<dbReference type="AlphaFoldDB" id="A0A8T1U4N0"/>
<organism evidence="1 2">
    <name type="scientific">Phytophthora cactorum</name>
    <dbReference type="NCBI Taxonomy" id="29920"/>
    <lineage>
        <taxon>Eukaryota</taxon>
        <taxon>Sar</taxon>
        <taxon>Stramenopiles</taxon>
        <taxon>Oomycota</taxon>
        <taxon>Peronosporomycetes</taxon>
        <taxon>Peronosporales</taxon>
        <taxon>Peronosporaceae</taxon>
        <taxon>Phytophthora</taxon>
    </lineage>
</organism>
<dbReference type="OrthoDB" id="144103at2759"/>
<name>A0A8T1U4N0_9STRA</name>
<dbReference type="EMBL" id="JAENGZ010000754">
    <property type="protein sequence ID" value="KAG6954298.1"/>
    <property type="molecule type" value="Genomic_DNA"/>
</dbReference>
<dbReference type="Proteomes" id="UP000688947">
    <property type="component" value="Unassembled WGS sequence"/>
</dbReference>
<evidence type="ECO:0000313" key="2">
    <source>
        <dbReference type="Proteomes" id="UP000688947"/>
    </source>
</evidence>
<dbReference type="VEuPathDB" id="FungiDB:PC110_g5343"/>
<comment type="caution">
    <text evidence="1">The sequence shown here is derived from an EMBL/GenBank/DDBJ whole genome shotgun (WGS) entry which is preliminary data.</text>
</comment>
<sequence length="104" mass="11875">MLSRLHASNTISVYELLNPSEENVLMEDPTDEDFCRIDTTLKTRLEAGQNRGGRRRYSWSTQTPENISAEKLRLKLMAQLVVSADVMGISSREDIGLRSTQREF</sequence>
<reference evidence="1" key="1">
    <citation type="submission" date="2021-01" db="EMBL/GenBank/DDBJ databases">
        <title>Phytophthora aleatoria, a newly-described species from Pinus radiata is distinct from Phytophthora cactorum isolates based on comparative genomics.</title>
        <authorList>
            <person name="Mcdougal R."/>
            <person name="Panda P."/>
            <person name="Williams N."/>
            <person name="Studholme D.J."/>
        </authorList>
    </citation>
    <scope>NUCLEOTIDE SEQUENCE</scope>
    <source>
        <strain evidence="1">NZFS 3830</strain>
    </source>
</reference>
<evidence type="ECO:0000313" key="1">
    <source>
        <dbReference type="EMBL" id="KAG6954298.1"/>
    </source>
</evidence>
<protein>
    <submittedName>
        <fullName evidence="1">Uncharacterized protein</fullName>
    </submittedName>
</protein>
<proteinExistence type="predicted"/>
<accession>A0A8T1U4N0</accession>